<evidence type="ECO:0000313" key="2">
    <source>
        <dbReference type="Proteomes" id="UP000216052"/>
    </source>
</evidence>
<dbReference type="Proteomes" id="UP000216052">
    <property type="component" value="Chromosome"/>
</dbReference>
<dbReference type="RefSeq" id="WP_281241493.1">
    <property type="nucleotide sequence ID" value="NZ_CP155571.1"/>
</dbReference>
<reference evidence="1" key="1">
    <citation type="submission" date="2024-05" db="EMBL/GenBank/DDBJ databases">
        <title>Isolation and characterization of Sporomusa carbonis sp. nov., a carboxydotrophic hydrogenogen in the genus of Sporomusa isolated from a charcoal burning pile.</title>
        <authorList>
            <person name="Boeer T."/>
            <person name="Rosenbaum F."/>
            <person name="Eysell L."/>
            <person name="Mueller V."/>
            <person name="Daniel R."/>
            <person name="Poehlein A."/>
        </authorList>
    </citation>
    <scope>NUCLEOTIDE SEQUENCE [LARGE SCALE GENOMIC DNA]</scope>
    <source>
        <strain evidence="1">DSM 3132</strain>
    </source>
</reference>
<dbReference type="EMBL" id="CP155571">
    <property type="protein sequence ID" value="XFO74609.1"/>
    <property type="molecule type" value="Genomic_DNA"/>
</dbReference>
<keyword evidence="2" id="KW-1185">Reference proteome</keyword>
<evidence type="ECO:0008006" key="3">
    <source>
        <dbReference type="Google" id="ProtNLM"/>
    </source>
</evidence>
<proteinExistence type="predicted"/>
<gene>
    <name evidence="1" type="ORF">SPACI_047190</name>
</gene>
<name>A0ABZ3J9B6_SPOA4</name>
<evidence type="ECO:0000313" key="1">
    <source>
        <dbReference type="EMBL" id="XFO74609.1"/>
    </source>
</evidence>
<organism evidence="1 2">
    <name type="scientific">Sporomusa acidovorans (strain ATCC 49682 / DSM 3132 / Mol)</name>
    <dbReference type="NCBI Taxonomy" id="1123286"/>
    <lineage>
        <taxon>Bacteria</taxon>
        <taxon>Bacillati</taxon>
        <taxon>Bacillota</taxon>
        <taxon>Negativicutes</taxon>
        <taxon>Selenomonadales</taxon>
        <taxon>Sporomusaceae</taxon>
        <taxon>Sporomusa</taxon>
    </lineage>
</organism>
<sequence>MASKRCFICGAKEDLKGNCSNSKCPRYGGGTTENANNGTSGA</sequence>
<accession>A0ABZ3J9B6</accession>
<protein>
    <recommendedName>
        <fullName evidence="3">Rubredoxin</fullName>
    </recommendedName>
</protein>